<evidence type="ECO:0000256" key="5">
    <source>
        <dbReference type="ARBA" id="ARBA00023136"/>
    </source>
</evidence>
<protein>
    <submittedName>
        <fullName evidence="7">Transmembrane protein 151B,Transmembrane protein 151A,Transmembrane protein 151 homolog</fullName>
    </submittedName>
</protein>
<evidence type="ECO:0000256" key="6">
    <source>
        <dbReference type="SAM" id="Phobius"/>
    </source>
</evidence>
<comment type="similarity">
    <text evidence="2">Belongs to the TMEM151 family.</text>
</comment>
<feature type="transmembrane region" description="Helical" evidence="6">
    <location>
        <begin position="78"/>
        <end position="97"/>
    </location>
</feature>
<gene>
    <name evidence="7" type="ORF">MCOR_5115</name>
</gene>
<keyword evidence="5 6" id="KW-0472">Membrane</keyword>
<evidence type="ECO:0000256" key="1">
    <source>
        <dbReference type="ARBA" id="ARBA00004141"/>
    </source>
</evidence>
<feature type="transmembrane region" description="Helical" evidence="6">
    <location>
        <begin position="32"/>
        <end position="58"/>
    </location>
</feature>
<dbReference type="InterPro" id="IPR026767">
    <property type="entry name" value="Tmem151"/>
</dbReference>
<dbReference type="EMBL" id="CACVKT020000926">
    <property type="protein sequence ID" value="CAC5363846.1"/>
    <property type="molecule type" value="Genomic_DNA"/>
</dbReference>
<evidence type="ECO:0000256" key="3">
    <source>
        <dbReference type="ARBA" id="ARBA00022692"/>
    </source>
</evidence>
<comment type="subcellular location">
    <subcellularLocation>
        <location evidence="1">Membrane</location>
        <topology evidence="1">Multi-pass membrane protein</topology>
    </subcellularLocation>
</comment>
<dbReference type="GO" id="GO:0016020">
    <property type="term" value="C:membrane"/>
    <property type="evidence" value="ECO:0007669"/>
    <property type="project" value="UniProtKB-SubCell"/>
</dbReference>
<dbReference type="Pfam" id="PF14857">
    <property type="entry name" value="TMEM151"/>
    <property type="match status" value="1"/>
</dbReference>
<organism evidence="7 8">
    <name type="scientific">Mytilus coruscus</name>
    <name type="common">Sea mussel</name>
    <dbReference type="NCBI Taxonomy" id="42192"/>
    <lineage>
        <taxon>Eukaryota</taxon>
        <taxon>Metazoa</taxon>
        <taxon>Spiralia</taxon>
        <taxon>Lophotrochozoa</taxon>
        <taxon>Mollusca</taxon>
        <taxon>Bivalvia</taxon>
        <taxon>Autobranchia</taxon>
        <taxon>Pteriomorphia</taxon>
        <taxon>Mytilida</taxon>
        <taxon>Mytiloidea</taxon>
        <taxon>Mytilidae</taxon>
        <taxon>Mytilinae</taxon>
        <taxon>Mytilus</taxon>
    </lineage>
</organism>
<dbReference type="PANTHER" id="PTHR31893">
    <property type="entry name" value="TRANSMEMBRANE PROTEIN 151 HOMOLOG"/>
    <property type="match status" value="1"/>
</dbReference>
<evidence type="ECO:0000313" key="8">
    <source>
        <dbReference type="Proteomes" id="UP000507470"/>
    </source>
</evidence>
<evidence type="ECO:0000256" key="4">
    <source>
        <dbReference type="ARBA" id="ARBA00022989"/>
    </source>
</evidence>
<keyword evidence="8" id="KW-1185">Reference proteome</keyword>
<keyword evidence="4 6" id="KW-1133">Transmembrane helix</keyword>
<evidence type="ECO:0000256" key="2">
    <source>
        <dbReference type="ARBA" id="ARBA00009583"/>
    </source>
</evidence>
<dbReference type="AlphaFoldDB" id="A0A6J8AC52"/>
<keyword evidence="3 6" id="KW-0812">Transmembrane</keyword>
<name>A0A6J8AC52_MYTCO</name>
<reference evidence="7 8" key="1">
    <citation type="submission" date="2020-06" db="EMBL/GenBank/DDBJ databases">
        <authorList>
            <person name="Li R."/>
            <person name="Bekaert M."/>
        </authorList>
    </citation>
    <scope>NUCLEOTIDE SEQUENCE [LARGE SCALE GENOMIC DNA]</scope>
    <source>
        <strain evidence="8">wild</strain>
    </source>
</reference>
<accession>A0A6J8AC52</accession>
<sequence length="539" mass="62619">MRYQNTPVEEQLEPIRQSFCGSLRRDAHWKCLILTVLMFGCLIAIVYCRLATVTTFVVNFYTAHIPDTRTKQTSPCDAGYIYIPVAFVIMLYFVYLVECYHCHTRIELQYKVDVNTVYDKINSMRDAVPILWWKALCYHYVRKTRHITRYRNGDSYTSTQVYYERVNTHTAGSAFNFSRCGVKDISPVLSKLESYPATKIRLSKGYSYTCSESENEFDEQRSRFFNDNERRDDFMETREGMDLLNVNFREYMIAFSDPDNLPWYASQVLFWIASILLLSWPLRVVIEYKTAYIHYHVHKLFGTHYIDPVTTTGRMTRVNTMGSVELEQTIQKNYAMIPSYSEALLIAPDMSYDINNSQYKRTPRSLTFTSLSALSKTDKVDENLSDTSPFIKRCKSYSIVNKGLVLQNCMHMDSNYATFSSNTSRYKPRRMFTLFRRDDGTQSNISSPQSPQDFFVRINPATSTARLTRSSNNNNFYRSTSSISELPANISFPEPPPYNEALVMTRPLPKVKPPLHETDRQLTPQSESVPYLTIMETSL</sequence>
<evidence type="ECO:0000313" key="7">
    <source>
        <dbReference type="EMBL" id="CAC5363846.1"/>
    </source>
</evidence>
<dbReference type="PANTHER" id="PTHR31893:SF5">
    <property type="entry name" value="TRANSMEMBRANE PROTEIN 151 HOMOLOG"/>
    <property type="match status" value="1"/>
</dbReference>
<dbReference type="Proteomes" id="UP000507470">
    <property type="component" value="Unassembled WGS sequence"/>
</dbReference>
<feature type="transmembrane region" description="Helical" evidence="6">
    <location>
        <begin position="261"/>
        <end position="282"/>
    </location>
</feature>
<dbReference type="OrthoDB" id="190434at2759"/>
<proteinExistence type="inferred from homology"/>